<evidence type="ECO:0000313" key="2">
    <source>
        <dbReference type="Proteomes" id="UP000235220"/>
    </source>
</evidence>
<dbReference type="FunCoup" id="A0A2I4HI82">
    <property type="interactions" value="199"/>
</dbReference>
<feature type="region of interest" description="Disordered" evidence="1">
    <location>
        <begin position="82"/>
        <end position="126"/>
    </location>
</feature>
<dbReference type="PANTHER" id="PTHR34570:SF7">
    <property type="entry name" value="GENOME ASSEMBLY, CHROMOSOME: A08"/>
    <property type="match status" value="1"/>
</dbReference>
<dbReference type="RefSeq" id="XP_018855870.1">
    <property type="nucleotide sequence ID" value="XM_019000325.1"/>
</dbReference>
<gene>
    <name evidence="3" type="primary">LOC109018138</name>
</gene>
<dbReference type="GeneID" id="109018138"/>
<dbReference type="Gramene" id="Jr03_12700_p1">
    <property type="protein sequence ID" value="cds.Jr03_12700_p1"/>
    <property type="gene ID" value="Jr03_12700"/>
</dbReference>
<proteinExistence type="predicted"/>
<keyword evidence="2" id="KW-1185">Reference proteome</keyword>
<protein>
    <submittedName>
        <fullName evidence="3">Uncharacterized protein LOC109018138</fullName>
    </submittedName>
</protein>
<dbReference type="OrthoDB" id="671858at2759"/>
<reference evidence="3" key="1">
    <citation type="submission" date="2025-08" db="UniProtKB">
        <authorList>
            <consortium name="RefSeq"/>
        </authorList>
    </citation>
    <scope>IDENTIFICATION</scope>
    <source>
        <tissue evidence="3">Leaves</tissue>
    </source>
</reference>
<accession>A0A2I4HI82</accession>
<evidence type="ECO:0000256" key="1">
    <source>
        <dbReference type="SAM" id="MobiDB-lite"/>
    </source>
</evidence>
<name>A0A2I4HI82_JUGRE</name>
<evidence type="ECO:0000313" key="3">
    <source>
        <dbReference type="RefSeq" id="XP_018855870.1"/>
    </source>
</evidence>
<sequence length="153" mass="17260">MGRGEQDSSTVINRSSIALLQERFRQLERVKEMREQRELMRMLAQPKHHEHVHLNLINPTTNMHYDQQPSRLFFHSELVFPPRSSPPQASLSICPPSQSKHAGYTTGSAGAEAPLSMESSWRPTDHTPASVLTSLNLFKDSDSDSDVDTSLHL</sequence>
<dbReference type="KEGG" id="jre:109018138"/>
<dbReference type="AlphaFoldDB" id="A0A2I4HI82"/>
<dbReference type="PANTHER" id="PTHR34570">
    <property type="entry name" value="OS03G0593100 PROTEIN"/>
    <property type="match status" value="1"/>
</dbReference>
<organism evidence="2 3">
    <name type="scientific">Juglans regia</name>
    <name type="common">English walnut</name>
    <dbReference type="NCBI Taxonomy" id="51240"/>
    <lineage>
        <taxon>Eukaryota</taxon>
        <taxon>Viridiplantae</taxon>
        <taxon>Streptophyta</taxon>
        <taxon>Embryophyta</taxon>
        <taxon>Tracheophyta</taxon>
        <taxon>Spermatophyta</taxon>
        <taxon>Magnoliopsida</taxon>
        <taxon>eudicotyledons</taxon>
        <taxon>Gunneridae</taxon>
        <taxon>Pentapetalae</taxon>
        <taxon>rosids</taxon>
        <taxon>fabids</taxon>
        <taxon>Fagales</taxon>
        <taxon>Juglandaceae</taxon>
        <taxon>Juglans</taxon>
    </lineage>
</organism>
<feature type="compositionally biased region" description="Polar residues" evidence="1">
    <location>
        <begin position="86"/>
        <end position="108"/>
    </location>
</feature>
<dbReference type="Proteomes" id="UP000235220">
    <property type="component" value="Chromosome 3"/>
</dbReference>